<dbReference type="EMBL" id="VSSQ01014211">
    <property type="protein sequence ID" value="MPM53177.1"/>
    <property type="molecule type" value="Genomic_DNA"/>
</dbReference>
<sequence>MCQRLEVHHPGEQLSQRVDIERIGLIGRQKLIEHAHELLAARQRRGPEDLAHAAHGAHALPQLAQRLARQLPPEVTGIVRLFFLRGRLREAMGQRHGIHGTGAGAADAFEDQAVIVQQCVQHAPGQRTMRSPALQGQVEGMGSLCSHGTIL</sequence>
<gene>
    <name evidence="1" type="ORF">SDC9_99942</name>
</gene>
<proteinExistence type="predicted"/>
<accession>A0A645AJH5</accession>
<name>A0A645AJH5_9ZZZZ</name>
<protein>
    <submittedName>
        <fullName evidence="1">Uncharacterized protein</fullName>
    </submittedName>
</protein>
<dbReference type="AlphaFoldDB" id="A0A645AJH5"/>
<comment type="caution">
    <text evidence="1">The sequence shown here is derived from an EMBL/GenBank/DDBJ whole genome shotgun (WGS) entry which is preliminary data.</text>
</comment>
<organism evidence="1">
    <name type="scientific">bioreactor metagenome</name>
    <dbReference type="NCBI Taxonomy" id="1076179"/>
    <lineage>
        <taxon>unclassified sequences</taxon>
        <taxon>metagenomes</taxon>
        <taxon>ecological metagenomes</taxon>
    </lineage>
</organism>
<evidence type="ECO:0000313" key="1">
    <source>
        <dbReference type="EMBL" id="MPM53177.1"/>
    </source>
</evidence>
<reference evidence="1" key="1">
    <citation type="submission" date="2019-08" db="EMBL/GenBank/DDBJ databases">
        <authorList>
            <person name="Kucharzyk K."/>
            <person name="Murdoch R.W."/>
            <person name="Higgins S."/>
            <person name="Loffler F."/>
        </authorList>
    </citation>
    <scope>NUCLEOTIDE SEQUENCE</scope>
</reference>